<reference evidence="2" key="2">
    <citation type="submission" date="2020-05" db="UniProtKB">
        <authorList>
            <consortium name="EnsemblMetazoa"/>
        </authorList>
    </citation>
    <scope>IDENTIFICATION</scope>
    <source>
        <strain evidence="2">maculatus3</strain>
    </source>
</reference>
<feature type="compositionally biased region" description="Low complexity" evidence="1">
    <location>
        <begin position="30"/>
        <end position="46"/>
    </location>
</feature>
<organism evidence="2 3">
    <name type="scientific">Anopheles maculatus</name>
    <dbReference type="NCBI Taxonomy" id="74869"/>
    <lineage>
        <taxon>Eukaryota</taxon>
        <taxon>Metazoa</taxon>
        <taxon>Ecdysozoa</taxon>
        <taxon>Arthropoda</taxon>
        <taxon>Hexapoda</taxon>
        <taxon>Insecta</taxon>
        <taxon>Pterygota</taxon>
        <taxon>Neoptera</taxon>
        <taxon>Endopterygota</taxon>
        <taxon>Diptera</taxon>
        <taxon>Nematocera</taxon>
        <taxon>Culicoidea</taxon>
        <taxon>Culicidae</taxon>
        <taxon>Anophelinae</taxon>
        <taxon>Anopheles</taxon>
        <taxon>Anopheles maculatus group</taxon>
    </lineage>
</organism>
<feature type="region of interest" description="Disordered" evidence="1">
    <location>
        <begin position="1"/>
        <end position="71"/>
    </location>
</feature>
<sequence>MGNRFDDNRLTLRIHRGRGSTSAPLHESPHSNGSTHSTTTSIGSASPERLSRYSTRGKMAGHGAGSHPAAHYEKIKISVSYPSTENVAQSSRADSPSAGPSGGTGPATKLLYAVHYSSANGRDSNASQILRRPSKEQQIGSVLGGSTQYL</sequence>
<name>A0A182T8I0_9DIPT</name>
<protein>
    <submittedName>
        <fullName evidence="2">Uncharacterized protein</fullName>
    </submittedName>
</protein>
<keyword evidence="3" id="KW-1185">Reference proteome</keyword>
<dbReference type="Proteomes" id="UP000075901">
    <property type="component" value="Unassembled WGS sequence"/>
</dbReference>
<dbReference type="VEuPathDB" id="VectorBase:AMAM021759"/>
<evidence type="ECO:0000313" key="3">
    <source>
        <dbReference type="Proteomes" id="UP000075901"/>
    </source>
</evidence>
<dbReference type="AlphaFoldDB" id="A0A182T8I0"/>
<feature type="region of interest" description="Disordered" evidence="1">
    <location>
        <begin position="121"/>
        <end position="150"/>
    </location>
</feature>
<feature type="region of interest" description="Disordered" evidence="1">
    <location>
        <begin position="83"/>
        <end position="108"/>
    </location>
</feature>
<reference evidence="3" key="1">
    <citation type="submission" date="2013-09" db="EMBL/GenBank/DDBJ databases">
        <title>The Genome Sequence of Anopheles maculatus species B.</title>
        <authorList>
            <consortium name="The Broad Institute Genomics Platform"/>
            <person name="Neafsey D.E."/>
            <person name="Besansky N."/>
            <person name="Howell P."/>
            <person name="Walton C."/>
            <person name="Young S.K."/>
            <person name="Zeng Q."/>
            <person name="Gargeya S."/>
            <person name="Fitzgerald M."/>
            <person name="Haas B."/>
            <person name="Abouelleil A."/>
            <person name="Allen A.W."/>
            <person name="Alvarado L."/>
            <person name="Arachchi H.M."/>
            <person name="Berlin A.M."/>
            <person name="Chapman S.B."/>
            <person name="Gainer-Dewar J."/>
            <person name="Goldberg J."/>
            <person name="Griggs A."/>
            <person name="Gujja S."/>
            <person name="Hansen M."/>
            <person name="Howarth C."/>
            <person name="Imamovic A."/>
            <person name="Ireland A."/>
            <person name="Larimer J."/>
            <person name="McCowan C."/>
            <person name="Murphy C."/>
            <person name="Pearson M."/>
            <person name="Poon T.W."/>
            <person name="Priest M."/>
            <person name="Roberts A."/>
            <person name="Saif S."/>
            <person name="Shea T."/>
            <person name="Sisk P."/>
            <person name="Sykes S."/>
            <person name="Wortman J."/>
            <person name="Nusbaum C."/>
            <person name="Birren B."/>
        </authorList>
    </citation>
    <scope>NUCLEOTIDE SEQUENCE [LARGE SCALE GENOMIC DNA]</scope>
    <source>
        <strain evidence="3">maculatus3</strain>
    </source>
</reference>
<feature type="compositionally biased region" description="Polar residues" evidence="1">
    <location>
        <begin position="136"/>
        <end position="150"/>
    </location>
</feature>
<evidence type="ECO:0000313" key="2">
    <source>
        <dbReference type="EnsemblMetazoa" id="AMAM021759-PA"/>
    </source>
</evidence>
<feature type="compositionally biased region" description="Basic and acidic residues" evidence="1">
    <location>
        <begin position="1"/>
        <end position="10"/>
    </location>
</feature>
<feature type="compositionally biased region" description="Polar residues" evidence="1">
    <location>
        <begin position="83"/>
        <end position="94"/>
    </location>
</feature>
<proteinExistence type="predicted"/>
<evidence type="ECO:0000256" key="1">
    <source>
        <dbReference type="SAM" id="MobiDB-lite"/>
    </source>
</evidence>
<dbReference type="EnsemblMetazoa" id="AMAM021759-RA">
    <property type="protein sequence ID" value="AMAM021759-PA"/>
    <property type="gene ID" value="AMAM021759"/>
</dbReference>
<accession>A0A182T8I0</accession>